<dbReference type="FunFam" id="3.40.50.300:FF:000489">
    <property type="entry name" value="Primosome assembly protein PriA"/>
    <property type="match status" value="1"/>
</dbReference>
<dbReference type="Proteomes" id="UP000254834">
    <property type="component" value="Chromosome"/>
</dbReference>
<dbReference type="InterPro" id="IPR041236">
    <property type="entry name" value="PriA_C"/>
</dbReference>
<dbReference type="InterPro" id="IPR041222">
    <property type="entry name" value="PriA_3primeBD"/>
</dbReference>
<dbReference type="GO" id="GO:0016887">
    <property type="term" value="F:ATP hydrolysis activity"/>
    <property type="evidence" value="ECO:0007669"/>
    <property type="project" value="RHEA"/>
</dbReference>
<keyword evidence="7 12" id="KW-0862">Zinc</keyword>
<dbReference type="KEGG" id="cdes:C0J27_03410"/>
<dbReference type="GO" id="GO:0005524">
    <property type="term" value="F:ATP binding"/>
    <property type="evidence" value="ECO:0007669"/>
    <property type="project" value="UniProtKB-UniRule"/>
</dbReference>
<evidence type="ECO:0000256" key="4">
    <source>
        <dbReference type="ARBA" id="ARBA00022741"/>
    </source>
</evidence>
<comment type="similarity">
    <text evidence="12">Belongs to the helicase family. PriA subfamily.</text>
</comment>
<comment type="subunit">
    <text evidence="12">Component of the replication restart primosome.</text>
</comment>
<dbReference type="HAMAP" id="MF_00983">
    <property type="entry name" value="PriA"/>
    <property type="match status" value="1"/>
</dbReference>
<feature type="domain" description="Helicase ATP-binding" evidence="13">
    <location>
        <begin position="139"/>
        <end position="306"/>
    </location>
</feature>
<dbReference type="NCBIfam" id="TIGR00595">
    <property type="entry name" value="priA"/>
    <property type="match status" value="1"/>
</dbReference>
<evidence type="ECO:0000256" key="7">
    <source>
        <dbReference type="ARBA" id="ARBA00022833"/>
    </source>
</evidence>
<evidence type="ECO:0000313" key="16">
    <source>
        <dbReference type="Proteomes" id="UP000254834"/>
    </source>
</evidence>
<evidence type="ECO:0000256" key="12">
    <source>
        <dbReference type="HAMAP-Rule" id="MF_00983"/>
    </source>
</evidence>
<keyword evidence="3 12" id="KW-0479">Metal-binding</keyword>
<comment type="catalytic activity">
    <reaction evidence="11 12">
        <text>ATP + H2O = ADP + phosphate + H(+)</text>
        <dbReference type="Rhea" id="RHEA:13065"/>
        <dbReference type="ChEBI" id="CHEBI:15377"/>
        <dbReference type="ChEBI" id="CHEBI:15378"/>
        <dbReference type="ChEBI" id="CHEBI:30616"/>
        <dbReference type="ChEBI" id="CHEBI:43474"/>
        <dbReference type="ChEBI" id="CHEBI:456216"/>
        <dbReference type="EC" id="5.6.2.4"/>
    </reaction>
</comment>
<dbReference type="Gene3D" id="3.40.1440.60">
    <property type="entry name" value="PriA, 3(prime) DNA-binding domain"/>
    <property type="match status" value="1"/>
</dbReference>
<dbReference type="SMART" id="SM00490">
    <property type="entry name" value="HELICc"/>
    <property type="match status" value="1"/>
</dbReference>
<keyword evidence="8 12" id="KW-0067">ATP-binding</keyword>
<organism evidence="15 16">
    <name type="scientific">Candidatus Chromulinivorax destructor</name>
    <dbReference type="NCBI Taxonomy" id="2066483"/>
    <lineage>
        <taxon>Bacteria</taxon>
        <taxon>Candidatus Babelota</taxon>
        <taxon>Candidatus Babeliae</taxon>
        <taxon>Candidatus Babeliales</taxon>
        <taxon>Candidatus Chromulinivoraceae</taxon>
        <taxon>Candidatus Chromulinivorax</taxon>
    </lineage>
</organism>
<dbReference type="GO" id="GO:0006310">
    <property type="term" value="P:DNA recombination"/>
    <property type="evidence" value="ECO:0007669"/>
    <property type="project" value="InterPro"/>
</dbReference>
<dbReference type="OrthoDB" id="9759544at2"/>
<dbReference type="InterPro" id="IPR040498">
    <property type="entry name" value="PriA_CRR"/>
</dbReference>
<dbReference type="SMART" id="SM00487">
    <property type="entry name" value="DEXDc"/>
    <property type="match status" value="1"/>
</dbReference>
<dbReference type="GO" id="GO:0006302">
    <property type="term" value="P:double-strand break repair"/>
    <property type="evidence" value="ECO:0007669"/>
    <property type="project" value="InterPro"/>
</dbReference>
<evidence type="ECO:0000256" key="8">
    <source>
        <dbReference type="ARBA" id="ARBA00022840"/>
    </source>
</evidence>
<feature type="binding site" evidence="12">
    <location>
        <position position="366"/>
    </location>
    <ligand>
        <name>Zn(2+)</name>
        <dbReference type="ChEBI" id="CHEBI:29105"/>
        <label>1</label>
    </ligand>
</feature>
<dbReference type="PROSITE" id="PS51192">
    <property type="entry name" value="HELICASE_ATP_BIND_1"/>
    <property type="match status" value="1"/>
</dbReference>
<keyword evidence="9 12" id="KW-0238">DNA-binding</keyword>
<dbReference type="InterPro" id="IPR042115">
    <property type="entry name" value="PriA_3primeBD_sf"/>
</dbReference>
<dbReference type="Pfam" id="PF17764">
    <property type="entry name" value="PriA_3primeBD"/>
    <property type="match status" value="1"/>
</dbReference>
<evidence type="ECO:0000256" key="9">
    <source>
        <dbReference type="ARBA" id="ARBA00023125"/>
    </source>
</evidence>
<dbReference type="EC" id="5.6.2.4" evidence="12"/>
<evidence type="ECO:0000259" key="14">
    <source>
        <dbReference type="PROSITE" id="PS51194"/>
    </source>
</evidence>
<evidence type="ECO:0000256" key="10">
    <source>
        <dbReference type="ARBA" id="ARBA00023235"/>
    </source>
</evidence>
<evidence type="ECO:0000256" key="5">
    <source>
        <dbReference type="ARBA" id="ARBA00022801"/>
    </source>
</evidence>
<keyword evidence="6 12" id="KW-0347">Helicase</keyword>
<dbReference type="InterPro" id="IPR005259">
    <property type="entry name" value="PriA"/>
</dbReference>
<dbReference type="GO" id="GO:0003677">
    <property type="term" value="F:DNA binding"/>
    <property type="evidence" value="ECO:0007669"/>
    <property type="project" value="UniProtKB-UniRule"/>
</dbReference>
<dbReference type="InterPro" id="IPR027417">
    <property type="entry name" value="P-loop_NTPase"/>
</dbReference>
<dbReference type="GO" id="GO:1990077">
    <property type="term" value="C:primosome complex"/>
    <property type="evidence" value="ECO:0007669"/>
    <property type="project" value="UniProtKB-UniRule"/>
</dbReference>
<comment type="cofactor">
    <cofactor evidence="12">
        <name>Zn(2+)</name>
        <dbReference type="ChEBI" id="CHEBI:29105"/>
    </cofactor>
    <text evidence="12">Binds 2 zinc ions per subunit.</text>
</comment>
<dbReference type="PANTHER" id="PTHR30580">
    <property type="entry name" value="PRIMOSOMAL PROTEIN N"/>
    <property type="match status" value="1"/>
</dbReference>
<evidence type="ECO:0000256" key="6">
    <source>
        <dbReference type="ARBA" id="ARBA00022806"/>
    </source>
</evidence>
<feature type="binding site" evidence="12">
    <location>
        <position position="375"/>
    </location>
    <ligand>
        <name>Zn(2+)</name>
        <dbReference type="ChEBI" id="CHEBI:29105"/>
        <label>2</label>
    </ligand>
</feature>
<feature type="binding site" evidence="12">
    <location>
        <position position="408"/>
    </location>
    <ligand>
        <name>Zn(2+)</name>
        <dbReference type="ChEBI" id="CHEBI:29105"/>
        <label>1</label>
    </ligand>
</feature>
<proteinExistence type="inferred from homology"/>
<keyword evidence="1 12" id="KW-0639">Primosome</keyword>
<dbReference type="AlphaFoldDB" id="A0A345ZBV3"/>
<dbReference type="Pfam" id="PF18074">
    <property type="entry name" value="PriA_C"/>
    <property type="match status" value="1"/>
</dbReference>
<feature type="binding site" evidence="12">
    <location>
        <position position="405"/>
    </location>
    <ligand>
        <name>Zn(2+)</name>
        <dbReference type="ChEBI" id="CHEBI:29105"/>
        <label>1</label>
    </ligand>
</feature>
<dbReference type="Gene3D" id="3.40.50.300">
    <property type="entry name" value="P-loop containing nucleotide triphosphate hydrolases"/>
    <property type="match status" value="2"/>
</dbReference>
<feature type="binding site" evidence="12">
    <location>
        <position position="369"/>
    </location>
    <ligand>
        <name>Zn(2+)</name>
        <dbReference type="ChEBI" id="CHEBI:29105"/>
        <label>1</label>
    </ligand>
</feature>
<evidence type="ECO:0000256" key="3">
    <source>
        <dbReference type="ARBA" id="ARBA00022723"/>
    </source>
</evidence>
<keyword evidence="2 12" id="KW-0235">DNA replication</keyword>
<evidence type="ECO:0000256" key="11">
    <source>
        <dbReference type="ARBA" id="ARBA00048988"/>
    </source>
</evidence>
<dbReference type="PANTHER" id="PTHR30580:SF0">
    <property type="entry name" value="PRIMOSOMAL PROTEIN N"/>
    <property type="match status" value="1"/>
</dbReference>
<accession>A0A345ZBV3</accession>
<keyword evidence="10 12" id="KW-0413">Isomerase</keyword>
<keyword evidence="16" id="KW-1185">Reference proteome</keyword>
<comment type="catalytic activity">
    <reaction evidence="12">
        <text>Couples ATP hydrolysis with the unwinding of duplex DNA by translocating in the 3'-5' direction.</text>
        <dbReference type="EC" id="5.6.2.4"/>
    </reaction>
</comment>
<keyword evidence="5 12" id="KW-0378">Hydrolase</keyword>
<name>A0A345ZBV3_9BACT</name>
<comment type="function">
    <text evidence="12">Initiates the restart of stalled replication forks, which reloads the replicative helicase on sites other than the origin of replication. Recognizes and binds to abandoned replication forks and remodels them to uncover a helicase loading site. Promotes assembly of the primosome at these replication forks.</text>
</comment>
<evidence type="ECO:0000313" key="15">
    <source>
        <dbReference type="EMBL" id="AXK60770.1"/>
    </source>
</evidence>
<dbReference type="InterPro" id="IPR011545">
    <property type="entry name" value="DEAD/DEAH_box_helicase_dom"/>
</dbReference>
<dbReference type="SUPFAM" id="SSF52540">
    <property type="entry name" value="P-loop containing nucleoside triphosphate hydrolases"/>
    <property type="match status" value="2"/>
</dbReference>
<dbReference type="EMBL" id="CP025544">
    <property type="protein sequence ID" value="AXK60770.1"/>
    <property type="molecule type" value="Genomic_DNA"/>
</dbReference>
<sequence>MYITVRLLNNFAKELTYAVPADLCSSIAQGAMVQVPLQKRLEAAIVVCINDPGITYPFKIRPIDSIYPFPADTTYHQFAAQISSFHQIDPLYILKRVKNFLAEKEDEDELELKLPEYEKIKEVVLTDEQEAAYQAVAKDIKDKIYQATVLHGVTGSGKTEVYKKLIASVLAADKSAMLLLPEVSLAVQFEKLLQAQMPNIEIFGFHSATTVKQKRILWQALLSNKPCLIIGVHLPIFLPIANLGIIIVDEEHDAGYQEKNHPKIHSRNAALLKASLLKIPVLLGSATPSISSLFNVESKKWRLLTLKNRFAGQFPSVQVVALSDKKERKNFWISSQLYSAIQHQLVKKEQTIIFLNRRGFSFFVQCTGCTFIFSCNNCSVSLTLHEDGRLICHYCNFVLPSYEICPDCKGKEFLNKGIGTQQVLAILQRLFPTAVIERADLDTTSKKKVWQQTLQNFYDKKIDILVGTQSISKGYHFPHVTLVGILWADVNLHFPMYNAAETTLQQLIQVAGRAGRQSNESRVIVQTMTPHALFNFINEQDYLKFYTSEIIKRQEVGYPPAKHIAEIEIRHNSQQIVEQDAQAIVDQLIDLAGEEVMVLGPVPAVIYRVQRTFCQKIFLKSMSRGMMMQLFSQLKKTPYASSLFFTIDPVA</sequence>
<evidence type="ECO:0000259" key="13">
    <source>
        <dbReference type="PROSITE" id="PS51192"/>
    </source>
</evidence>
<dbReference type="Pfam" id="PF00271">
    <property type="entry name" value="Helicase_C"/>
    <property type="match status" value="1"/>
</dbReference>
<dbReference type="InterPro" id="IPR001650">
    <property type="entry name" value="Helicase_C-like"/>
</dbReference>
<protein>
    <recommendedName>
        <fullName evidence="12">Replication restart protein PriA</fullName>
    </recommendedName>
    <alternativeName>
        <fullName evidence="12">ATP-dependent DNA helicase PriA</fullName>
        <ecNumber evidence="12">5.6.2.4</ecNumber>
    </alternativeName>
    <alternativeName>
        <fullName evidence="12">DNA 3'-5' helicase PriA</fullName>
    </alternativeName>
</protein>
<dbReference type="RefSeq" id="WP_115585785.1">
    <property type="nucleotide sequence ID" value="NZ_CP025544.1"/>
</dbReference>
<gene>
    <name evidence="12 15" type="primary">priA</name>
    <name evidence="15" type="ORF">C0J27_03410</name>
</gene>
<feature type="binding site" evidence="12">
    <location>
        <position position="392"/>
    </location>
    <ligand>
        <name>Zn(2+)</name>
        <dbReference type="ChEBI" id="CHEBI:29105"/>
        <label>2</label>
    </ligand>
</feature>
<feature type="binding site" evidence="12">
    <location>
        <position position="378"/>
    </location>
    <ligand>
        <name>Zn(2+)</name>
        <dbReference type="ChEBI" id="CHEBI:29105"/>
        <label>2</label>
    </ligand>
</feature>
<keyword evidence="4 12" id="KW-0547">Nucleotide-binding</keyword>
<feature type="binding site" evidence="12">
    <location>
        <position position="395"/>
    </location>
    <ligand>
        <name>Zn(2+)</name>
        <dbReference type="ChEBI" id="CHEBI:29105"/>
        <label>2</label>
    </ligand>
</feature>
<dbReference type="GO" id="GO:0008270">
    <property type="term" value="F:zinc ion binding"/>
    <property type="evidence" value="ECO:0007669"/>
    <property type="project" value="UniProtKB-UniRule"/>
</dbReference>
<reference evidence="15 16" key="1">
    <citation type="submission" date="2017-12" db="EMBL/GenBank/DDBJ databases">
        <title>Chromulinavorax destructans is a abundant pathogen of dominant heterotrophic picoflagllates.</title>
        <authorList>
            <person name="Deeg C.M."/>
            <person name="Zimmer M."/>
            <person name="Suttle C.A."/>
        </authorList>
    </citation>
    <scope>NUCLEOTIDE SEQUENCE [LARGE SCALE GENOMIC DNA]</scope>
    <source>
        <strain evidence="15 16">SeV1</strain>
    </source>
</reference>
<dbReference type="InterPro" id="IPR014001">
    <property type="entry name" value="Helicase_ATP-bd"/>
</dbReference>
<dbReference type="PROSITE" id="PS51194">
    <property type="entry name" value="HELICASE_CTER"/>
    <property type="match status" value="1"/>
</dbReference>
<dbReference type="Pfam" id="PF18319">
    <property type="entry name" value="Zn_ribbon_PriA"/>
    <property type="match status" value="1"/>
</dbReference>
<evidence type="ECO:0000256" key="1">
    <source>
        <dbReference type="ARBA" id="ARBA00022515"/>
    </source>
</evidence>
<evidence type="ECO:0000256" key="2">
    <source>
        <dbReference type="ARBA" id="ARBA00022705"/>
    </source>
</evidence>
<dbReference type="GO" id="GO:0006269">
    <property type="term" value="P:DNA replication, synthesis of primer"/>
    <property type="evidence" value="ECO:0007669"/>
    <property type="project" value="UniProtKB-KW"/>
</dbReference>
<dbReference type="GO" id="GO:0006270">
    <property type="term" value="P:DNA replication initiation"/>
    <property type="evidence" value="ECO:0007669"/>
    <property type="project" value="TreeGrafter"/>
</dbReference>
<dbReference type="GO" id="GO:0043138">
    <property type="term" value="F:3'-5' DNA helicase activity"/>
    <property type="evidence" value="ECO:0007669"/>
    <property type="project" value="UniProtKB-EC"/>
</dbReference>
<feature type="domain" description="Helicase C-terminal" evidence="14">
    <location>
        <begin position="347"/>
        <end position="568"/>
    </location>
</feature>
<dbReference type="Pfam" id="PF00270">
    <property type="entry name" value="DEAD"/>
    <property type="match status" value="1"/>
</dbReference>